<name>A0A502G9L5_9BACT</name>
<reference evidence="2 3" key="1">
    <citation type="journal article" date="2019" name="Environ. Microbiol.">
        <title>Species interactions and distinct microbial communities in high Arctic permafrost affected cryosols are associated with the CH4 and CO2 gas fluxes.</title>
        <authorList>
            <person name="Altshuler I."/>
            <person name="Hamel J."/>
            <person name="Turney S."/>
            <person name="Magnuson E."/>
            <person name="Levesque R."/>
            <person name="Greer C."/>
            <person name="Whyte L.G."/>
        </authorList>
    </citation>
    <scope>NUCLEOTIDE SEQUENCE [LARGE SCALE GENOMIC DNA]</scope>
    <source>
        <strain evidence="2 3">S9.2P</strain>
    </source>
</reference>
<keyword evidence="1" id="KW-0472">Membrane</keyword>
<dbReference type="AlphaFoldDB" id="A0A502G9L5"/>
<dbReference type="Proteomes" id="UP000317646">
    <property type="component" value="Unassembled WGS sequence"/>
</dbReference>
<evidence type="ECO:0000313" key="2">
    <source>
        <dbReference type="EMBL" id="TPG58010.1"/>
    </source>
</evidence>
<dbReference type="RefSeq" id="WP_140469747.1">
    <property type="nucleotide sequence ID" value="NZ_RCYZ01000018.1"/>
</dbReference>
<keyword evidence="1" id="KW-0812">Transmembrane</keyword>
<keyword evidence="3" id="KW-1185">Reference proteome</keyword>
<dbReference type="EMBL" id="RCYZ01000018">
    <property type="protein sequence ID" value="TPG58010.1"/>
    <property type="molecule type" value="Genomic_DNA"/>
</dbReference>
<evidence type="ECO:0008006" key="4">
    <source>
        <dbReference type="Google" id="ProtNLM"/>
    </source>
</evidence>
<proteinExistence type="predicted"/>
<accession>A0A502G9L5</accession>
<evidence type="ECO:0000256" key="1">
    <source>
        <dbReference type="SAM" id="Phobius"/>
    </source>
</evidence>
<gene>
    <name evidence="2" type="ORF">EAH73_22720</name>
</gene>
<feature type="transmembrane region" description="Helical" evidence="1">
    <location>
        <begin position="12"/>
        <end position="33"/>
    </location>
</feature>
<dbReference type="OrthoDB" id="9814143at2"/>
<feature type="transmembrane region" description="Helical" evidence="1">
    <location>
        <begin position="142"/>
        <end position="163"/>
    </location>
</feature>
<evidence type="ECO:0000313" key="3">
    <source>
        <dbReference type="Proteomes" id="UP000317646"/>
    </source>
</evidence>
<organism evidence="2 3">
    <name type="scientific">Hymenobacter nivis</name>
    <dbReference type="NCBI Taxonomy" id="1850093"/>
    <lineage>
        <taxon>Bacteria</taxon>
        <taxon>Pseudomonadati</taxon>
        <taxon>Bacteroidota</taxon>
        <taxon>Cytophagia</taxon>
        <taxon>Cytophagales</taxon>
        <taxon>Hymenobacteraceae</taxon>
        <taxon>Hymenobacter</taxon>
    </lineage>
</organism>
<sequence>MAALISRKIRLLAMGGDHVIMCVLCVPIAFVLSPMVSKWAFYVLLVPYLNKDFLQGRSPAKRLLGLQLQEANGASANELRAFLRNVTVMVWPLEVLLVVAGGQKRLGDYLAGTQVVASASTLATTTRLWWQDLAAYRVTRNTLYTVLATLVYLLLLHGFFSWIGL</sequence>
<keyword evidence="1" id="KW-1133">Transmembrane helix</keyword>
<protein>
    <recommendedName>
        <fullName evidence="4">RDD domain-containing protein</fullName>
    </recommendedName>
</protein>
<comment type="caution">
    <text evidence="2">The sequence shown here is derived from an EMBL/GenBank/DDBJ whole genome shotgun (WGS) entry which is preliminary data.</text>
</comment>